<keyword evidence="2" id="KW-0479">Metal-binding</keyword>
<protein>
    <submittedName>
        <fullName evidence="10">C2h2 finger domain containing protein</fullName>
    </submittedName>
</protein>
<evidence type="ECO:0000256" key="5">
    <source>
        <dbReference type="ARBA" id="ARBA00022833"/>
    </source>
</evidence>
<proteinExistence type="predicted"/>
<dbReference type="GO" id="GO:0008270">
    <property type="term" value="F:zinc ion binding"/>
    <property type="evidence" value="ECO:0007669"/>
    <property type="project" value="UniProtKB-KW"/>
</dbReference>
<feature type="compositionally biased region" description="Low complexity" evidence="8">
    <location>
        <begin position="34"/>
        <end position="59"/>
    </location>
</feature>
<dbReference type="EMBL" id="GL629765">
    <property type="protein sequence ID" value="EFX04645.1"/>
    <property type="molecule type" value="Genomic_DNA"/>
</dbReference>
<dbReference type="PANTHER" id="PTHR40626">
    <property type="entry name" value="MIP31509P"/>
    <property type="match status" value="1"/>
</dbReference>
<keyword evidence="3" id="KW-0677">Repeat</keyword>
<keyword evidence="11" id="KW-1185">Reference proteome</keyword>
<dbReference type="GO" id="GO:0000785">
    <property type="term" value="C:chromatin"/>
    <property type="evidence" value="ECO:0007669"/>
    <property type="project" value="TreeGrafter"/>
</dbReference>
<evidence type="ECO:0000256" key="1">
    <source>
        <dbReference type="ARBA" id="ARBA00004123"/>
    </source>
</evidence>
<dbReference type="STRING" id="655863.F0XDW5"/>
<evidence type="ECO:0000256" key="2">
    <source>
        <dbReference type="ARBA" id="ARBA00022723"/>
    </source>
</evidence>
<name>F0XDW5_GROCL</name>
<dbReference type="GO" id="GO:0000978">
    <property type="term" value="F:RNA polymerase II cis-regulatory region sequence-specific DNA binding"/>
    <property type="evidence" value="ECO:0007669"/>
    <property type="project" value="InterPro"/>
</dbReference>
<evidence type="ECO:0000256" key="4">
    <source>
        <dbReference type="ARBA" id="ARBA00022771"/>
    </source>
</evidence>
<dbReference type="PANTHER" id="PTHR40626:SF30">
    <property type="entry name" value="FINGER DOMAIN PROTEIN, PUTATIVE (AFU_ORTHOLOGUE AFUA_4G13600)-RELATED"/>
    <property type="match status" value="1"/>
</dbReference>
<feature type="compositionally biased region" description="Basic residues" evidence="8">
    <location>
        <begin position="60"/>
        <end position="80"/>
    </location>
</feature>
<dbReference type="Proteomes" id="UP000007796">
    <property type="component" value="Unassembled WGS sequence"/>
</dbReference>
<evidence type="ECO:0000313" key="10">
    <source>
        <dbReference type="EMBL" id="EFX04645.1"/>
    </source>
</evidence>
<evidence type="ECO:0000256" key="8">
    <source>
        <dbReference type="SAM" id="MobiDB-lite"/>
    </source>
</evidence>
<gene>
    <name evidence="10" type="ORF">CMQ_1573</name>
</gene>
<evidence type="ECO:0000256" key="3">
    <source>
        <dbReference type="ARBA" id="ARBA00022737"/>
    </source>
</evidence>
<feature type="region of interest" description="Disordered" evidence="8">
    <location>
        <begin position="333"/>
        <end position="395"/>
    </location>
</feature>
<evidence type="ECO:0000313" key="11">
    <source>
        <dbReference type="Proteomes" id="UP000007796"/>
    </source>
</evidence>
<feature type="region of interest" description="Disordered" evidence="8">
    <location>
        <begin position="15"/>
        <end position="185"/>
    </location>
</feature>
<dbReference type="PROSITE" id="PS50157">
    <property type="entry name" value="ZINC_FINGER_C2H2_2"/>
    <property type="match status" value="1"/>
</dbReference>
<dbReference type="eggNOG" id="KOG1721">
    <property type="taxonomic scope" value="Eukaryota"/>
</dbReference>
<dbReference type="InParanoid" id="F0XDW5"/>
<dbReference type="PROSITE" id="PS00028">
    <property type="entry name" value="ZINC_FINGER_C2H2_1"/>
    <property type="match status" value="1"/>
</dbReference>
<dbReference type="Gene3D" id="3.30.160.60">
    <property type="entry name" value="Classic Zinc Finger"/>
    <property type="match status" value="1"/>
</dbReference>
<keyword evidence="5" id="KW-0862">Zinc</keyword>
<feature type="compositionally biased region" description="Basic and acidic residues" evidence="8">
    <location>
        <begin position="135"/>
        <end position="169"/>
    </location>
</feature>
<dbReference type="AlphaFoldDB" id="F0XDW5"/>
<dbReference type="GeneID" id="25974466"/>
<dbReference type="RefSeq" id="XP_014174127.1">
    <property type="nucleotide sequence ID" value="XM_014318652.1"/>
</dbReference>
<dbReference type="InterPro" id="IPR051059">
    <property type="entry name" value="VerF-like"/>
</dbReference>
<evidence type="ECO:0000259" key="9">
    <source>
        <dbReference type="PROSITE" id="PS50157"/>
    </source>
</evidence>
<dbReference type="GO" id="GO:0005634">
    <property type="term" value="C:nucleus"/>
    <property type="evidence" value="ECO:0007669"/>
    <property type="project" value="UniProtKB-SubCell"/>
</dbReference>
<feature type="domain" description="C2H2-type" evidence="9">
    <location>
        <begin position="315"/>
        <end position="344"/>
    </location>
</feature>
<feature type="region of interest" description="Disordered" evidence="8">
    <location>
        <begin position="460"/>
        <end position="485"/>
    </location>
</feature>
<dbReference type="InterPro" id="IPR013087">
    <property type="entry name" value="Znf_C2H2_type"/>
</dbReference>
<dbReference type="OrthoDB" id="6077919at2759"/>
<feature type="compositionally biased region" description="Basic and acidic residues" evidence="8">
    <location>
        <begin position="15"/>
        <end position="32"/>
    </location>
</feature>
<dbReference type="SMART" id="SM00355">
    <property type="entry name" value="ZnF_C2H2"/>
    <property type="match status" value="2"/>
</dbReference>
<sequence>MADFKTDLKYILEDAGDADHHNTSSPHRHAELESQSPSRSTPRTSQVVLRGSNSNSNGHHSSHHGSHHSSHHGSHHKSHRTGSSTSSSTESKARPAETSVDNESVFDPSSTMDQRAYRAASPYLPTRGYGSLSYDRYDERTAGYTSSHRDGRLASDGGRHSGESHDNHAGHVGQSNIGGGGGGHNMPYSMEMHGVGSSPLGAGPGVVAEGMLAYETPVARNQAGYGPGPLIPAGYAMTGASGDMVVQQTFFAASPGDGRSGGYPEEVRLTPVTRRVSRAKKGVPVHTCDICHPAKVFTRAEHLRRHQLSHQTPHFQCTYHQCRRSFHRADLLSRHERRHRSGEELTPGGGMEPGLSARRDSSQSIDSSVGYQSAYVSEGGGEDQEMETGGQRHAEEGVAADREQHYHQQYQQQFSYYSSGGSGSGYGDQVNNLAASMMGKHDAGGRRSVQYCVASTNPHTASQGTYGAAKSQYDGQMKYSPRRQRGAYTTTRAPAMPDFTSKSAGASAAQDLLAYVGDPQFCRREITASSAVTFTSDYLHATDLRLRSQGHQHQYGKSASAPEWSTLAGGNTNASFNYPYTLHSLFDDHHCVPLSVTPLPENSSGWESLAPALGDAESTLATTYARASIPPQASLVGEQDSVLPRQANSTAPVNGLVGPVIFWKRHPAAA</sequence>
<accession>F0XDW5</accession>
<reference evidence="10 11" key="1">
    <citation type="journal article" date="2011" name="Proc. Natl. Acad. Sci. U.S.A.">
        <title>Genome and transcriptome analyses of the mountain pine beetle-fungal symbiont Grosmannia clavigera, a lodgepole pine pathogen.</title>
        <authorList>
            <person name="DiGuistini S."/>
            <person name="Wang Y."/>
            <person name="Liao N.Y."/>
            <person name="Taylor G."/>
            <person name="Tanguay P."/>
            <person name="Feau N."/>
            <person name="Henrissat B."/>
            <person name="Chan S.K."/>
            <person name="Hesse-Orce U."/>
            <person name="Alamouti S.M."/>
            <person name="Tsui C.K.M."/>
            <person name="Docking R.T."/>
            <person name="Levasseur A."/>
            <person name="Haridas S."/>
            <person name="Robertson G."/>
            <person name="Birol I."/>
            <person name="Holt R.A."/>
            <person name="Marra M.A."/>
            <person name="Hamelin R.C."/>
            <person name="Hirst M."/>
            <person name="Jones S.J.M."/>
            <person name="Bohlmann J."/>
            <person name="Breuil C."/>
        </authorList>
    </citation>
    <scope>NUCLEOTIDE SEQUENCE [LARGE SCALE GENOMIC DNA]</scope>
    <source>
        <strain evidence="11">kw1407 / UAMH 11150</strain>
    </source>
</reference>
<keyword evidence="4 7" id="KW-0863">Zinc-finger</keyword>
<evidence type="ECO:0000256" key="6">
    <source>
        <dbReference type="ARBA" id="ARBA00023242"/>
    </source>
</evidence>
<comment type="subcellular location">
    <subcellularLocation>
        <location evidence="1">Nucleus</location>
    </subcellularLocation>
</comment>
<dbReference type="GO" id="GO:0000981">
    <property type="term" value="F:DNA-binding transcription factor activity, RNA polymerase II-specific"/>
    <property type="evidence" value="ECO:0007669"/>
    <property type="project" value="InterPro"/>
</dbReference>
<evidence type="ECO:0000256" key="7">
    <source>
        <dbReference type="PROSITE-ProRule" id="PRU00042"/>
    </source>
</evidence>
<organism evidence="11">
    <name type="scientific">Grosmannia clavigera (strain kw1407 / UAMH 11150)</name>
    <name type="common">Blue stain fungus</name>
    <name type="synonym">Graphiocladiella clavigera</name>
    <dbReference type="NCBI Taxonomy" id="655863"/>
    <lineage>
        <taxon>Eukaryota</taxon>
        <taxon>Fungi</taxon>
        <taxon>Dikarya</taxon>
        <taxon>Ascomycota</taxon>
        <taxon>Pezizomycotina</taxon>
        <taxon>Sordariomycetes</taxon>
        <taxon>Sordariomycetidae</taxon>
        <taxon>Ophiostomatales</taxon>
        <taxon>Ophiostomataceae</taxon>
        <taxon>Leptographium</taxon>
    </lineage>
</organism>
<feature type="compositionally biased region" description="Polar residues" evidence="8">
    <location>
        <begin position="99"/>
        <end position="113"/>
    </location>
</feature>
<keyword evidence="6" id="KW-0539">Nucleus</keyword>
<feature type="compositionally biased region" description="Polar residues" evidence="8">
    <location>
        <begin position="362"/>
        <end position="375"/>
    </location>
</feature>
<dbReference type="HOGENOM" id="CLU_409956_0_0_1"/>